<evidence type="ECO:0000313" key="2">
    <source>
        <dbReference type="EMBL" id="MBD3866701.1"/>
    </source>
</evidence>
<accession>A0A8J6Y6F9</accession>
<feature type="compositionally biased region" description="Basic and acidic residues" evidence="1">
    <location>
        <begin position="45"/>
        <end position="59"/>
    </location>
</feature>
<evidence type="ECO:0000256" key="1">
    <source>
        <dbReference type="SAM" id="MobiDB-lite"/>
    </source>
</evidence>
<dbReference type="InterPro" id="IPR014995">
    <property type="entry name" value="DUF1844"/>
</dbReference>
<dbReference type="EMBL" id="JACXWD010000002">
    <property type="protein sequence ID" value="MBD3866701.1"/>
    <property type="molecule type" value="Genomic_DNA"/>
</dbReference>
<dbReference type="AlphaFoldDB" id="A0A8J6Y6F9"/>
<evidence type="ECO:0000313" key="3">
    <source>
        <dbReference type="Proteomes" id="UP000648239"/>
    </source>
</evidence>
<name>A0A8J6Y6F9_9BACT</name>
<reference evidence="2 3" key="1">
    <citation type="submission" date="2020-08" db="EMBL/GenBank/DDBJ databases">
        <title>Acidobacteriota in marine sediments use diverse sulfur dissimilation pathways.</title>
        <authorList>
            <person name="Wasmund K."/>
        </authorList>
    </citation>
    <scope>NUCLEOTIDE SEQUENCE [LARGE SCALE GENOMIC DNA]</scope>
    <source>
        <strain evidence="2">MAG AM4</strain>
    </source>
</reference>
<feature type="compositionally biased region" description="Basic and acidic residues" evidence="1">
    <location>
        <begin position="1"/>
        <end position="25"/>
    </location>
</feature>
<sequence length="156" mass="17038">MSDDESRIKVTDRRLFTSDGERRESVGQVEPEVEEAPRATATPEPEDRPGEEAGFSHEPVDEDLGVDFTTLINAMATPALIHLGEVPHPDGGMTAVNLEPARLQIDFLALLQVKCRGNLTAAEESLLERVLYQLRLLYVSKTGKAGDDDQPAPTEG</sequence>
<dbReference type="Proteomes" id="UP000648239">
    <property type="component" value="Unassembled WGS sequence"/>
</dbReference>
<comment type="caution">
    <text evidence="2">The sequence shown here is derived from an EMBL/GenBank/DDBJ whole genome shotgun (WGS) entry which is preliminary data.</text>
</comment>
<gene>
    <name evidence="2" type="ORF">IFK94_01125</name>
</gene>
<dbReference type="Pfam" id="PF08899">
    <property type="entry name" value="DUF1844"/>
    <property type="match status" value="1"/>
</dbReference>
<feature type="region of interest" description="Disordered" evidence="1">
    <location>
        <begin position="1"/>
        <end position="62"/>
    </location>
</feature>
<organism evidence="2 3">
    <name type="scientific">Candidatus Polarisedimenticola svalbardensis</name>
    <dbReference type="NCBI Taxonomy" id="2886004"/>
    <lineage>
        <taxon>Bacteria</taxon>
        <taxon>Pseudomonadati</taxon>
        <taxon>Acidobacteriota</taxon>
        <taxon>Candidatus Polarisedimenticolia</taxon>
        <taxon>Candidatus Polarisedimenticolales</taxon>
        <taxon>Candidatus Polarisedimenticolaceae</taxon>
        <taxon>Candidatus Polarisedimenticola</taxon>
    </lineage>
</organism>
<proteinExistence type="predicted"/>
<protein>
    <submittedName>
        <fullName evidence="2">DUF1844 domain-containing protein</fullName>
    </submittedName>
</protein>